<protein>
    <recommendedName>
        <fullName evidence="1">N(6)-L-threonylcarbamoyladenine synthase</fullName>
        <ecNumber evidence="1">2.3.1.234</ecNumber>
    </recommendedName>
</protein>
<proteinExistence type="inferred from homology"/>
<dbReference type="InterPro" id="IPR017860">
    <property type="entry name" value="Peptidase_M22_CS"/>
</dbReference>
<dbReference type="GO" id="GO:0046872">
    <property type="term" value="F:metal ion binding"/>
    <property type="evidence" value="ECO:0007669"/>
    <property type="project" value="UniProtKB-KW"/>
</dbReference>
<dbReference type="PANTHER" id="PTHR11735">
    <property type="entry name" value="TRNA N6-ADENOSINE THREONYLCARBAMOYLTRANSFERASE"/>
    <property type="match status" value="1"/>
</dbReference>
<dbReference type="GO" id="GO:0005739">
    <property type="term" value="C:mitochondrion"/>
    <property type="evidence" value="ECO:0007669"/>
    <property type="project" value="UniProtKB-SubCell"/>
</dbReference>
<comment type="similarity">
    <text evidence="7">Belongs to the KAE1 / TsaD family.</text>
</comment>
<evidence type="ECO:0000313" key="10">
    <source>
        <dbReference type="Proteomes" id="UP000187429"/>
    </source>
</evidence>
<accession>A0A1R1Y5A9</accession>
<dbReference type="InterPro" id="IPR022450">
    <property type="entry name" value="TsaD"/>
</dbReference>
<comment type="subcellular location">
    <subcellularLocation>
        <location evidence="7">Mitochondrion</location>
    </subcellularLocation>
</comment>
<dbReference type="PROSITE" id="PS01016">
    <property type="entry name" value="GLYCOPROTEASE"/>
    <property type="match status" value="1"/>
</dbReference>
<comment type="cofactor">
    <cofactor evidence="7">
        <name>a divalent metal cation</name>
        <dbReference type="ChEBI" id="CHEBI:60240"/>
    </cofactor>
    <text evidence="7">Binds 1 divalent metal cation per subunit.</text>
</comment>
<dbReference type="AlphaFoldDB" id="A0A1R1Y5A9"/>
<keyword evidence="10" id="KW-1185">Reference proteome</keyword>
<name>A0A1R1Y5A9_9FUNG</name>
<dbReference type="InterPro" id="IPR043129">
    <property type="entry name" value="ATPase_NBD"/>
</dbReference>
<dbReference type="GO" id="GO:0061711">
    <property type="term" value="F:tRNA N(6)-L-threonylcarbamoyladenine synthase activity"/>
    <property type="evidence" value="ECO:0007669"/>
    <property type="project" value="UniProtKB-EC"/>
</dbReference>
<reference evidence="10" key="1">
    <citation type="submission" date="2017-01" db="EMBL/GenBank/DDBJ databases">
        <authorList>
            <person name="Wang Y."/>
            <person name="White M."/>
            <person name="Kvist S."/>
            <person name="Moncalvo J.-M."/>
        </authorList>
    </citation>
    <scope>NUCLEOTIDE SEQUENCE [LARGE SCALE GENOMIC DNA]</scope>
    <source>
        <strain evidence="10">ID-206-W2</strain>
    </source>
</reference>
<dbReference type="CDD" id="cd24134">
    <property type="entry name" value="ASKHA_NBD_OSGEPL1_QRI7_euk"/>
    <property type="match status" value="1"/>
</dbReference>
<dbReference type="InterPro" id="IPR000905">
    <property type="entry name" value="Gcp-like_dom"/>
</dbReference>
<dbReference type="GO" id="GO:0072670">
    <property type="term" value="P:mitochondrial tRNA threonylcarbamoyladenosine modification"/>
    <property type="evidence" value="ECO:0007669"/>
    <property type="project" value="TreeGrafter"/>
</dbReference>
<evidence type="ECO:0000256" key="7">
    <source>
        <dbReference type="HAMAP-Rule" id="MF_03179"/>
    </source>
</evidence>
<evidence type="ECO:0000256" key="4">
    <source>
        <dbReference type="ARBA" id="ARBA00022723"/>
    </source>
</evidence>
<dbReference type="PANTHER" id="PTHR11735:SF6">
    <property type="entry name" value="TRNA N6-ADENOSINE THREONYLCARBAMOYLTRANSFERASE, MITOCHONDRIAL"/>
    <property type="match status" value="1"/>
</dbReference>
<dbReference type="FunFam" id="3.30.420.40:FF:000012">
    <property type="entry name" value="tRNA N6-adenosine threonylcarbamoyltransferase"/>
    <property type="match status" value="1"/>
</dbReference>
<comment type="function">
    <text evidence="7">Required for the formation of a threonylcarbamoyl group on adenosine at position 37 (t(6)A37) in mitochondrial tRNAs that read codons beginning with adenine. Probably involved in the transfer of the threonylcarbamoyl moiety of threonylcarbamoyl-AMP (TC-AMP) to the N6 group of A37. Involved in mitochondrial genome maintenance.</text>
</comment>
<evidence type="ECO:0000256" key="2">
    <source>
        <dbReference type="ARBA" id="ARBA00022679"/>
    </source>
</evidence>
<gene>
    <name evidence="9" type="ORF">AYI69_g5540</name>
</gene>
<evidence type="ECO:0000259" key="8">
    <source>
        <dbReference type="Pfam" id="PF00814"/>
    </source>
</evidence>
<dbReference type="Gene3D" id="3.30.420.40">
    <property type="match status" value="2"/>
</dbReference>
<keyword evidence="2 7" id="KW-0808">Transferase</keyword>
<dbReference type="Pfam" id="PF00814">
    <property type="entry name" value="TsaD"/>
    <property type="match status" value="1"/>
</dbReference>
<dbReference type="EMBL" id="LSSM01002339">
    <property type="protein sequence ID" value="OMJ22078.1"/>
    <property type="molecule type" value="Genomic_DNA"/>
</dbReference>
<dbReference type="NCBIfam" id="TIGR03723">
    <property type="entry name" value="T6A_TsaD_YgjD"/>
    <property type="match status" value="1"/>
</dbReference>
<keyword evidence="5 7" id="KW-0012">Acyltransferase</keyword>
<dbReference type="Proteomes" id="UP000187429">
    <property type="component" value="Unassembled WGS sequence"/>
</dbReference>
<evidence type="ECO:0000256" key="3">
    <source>
        <dbReference type="ARBA" id="ARBA00022694"/>
    </source>
</evidence>
<evidence type="ECO:0000313" key="9">
    <source>
        <dbReference type="EMBL" id="OMJ22078.1"/>
    </source>
</evidence>
<dbReference type="SUPFAM" id="SSF53067">
    <property type="entry name" value="Actin-like ATPase domain"/>
    <property type="match status" value="1"/>
</dbReference>
<sequence length="403" mass="43282">MMIRNISLHLQHPLKHLLSSIPSFKKRSFSLSPGEFAVLGIESSCDDTAAAVVTSTGRILSHVIKNQISVHAQYGGIVPSLAAEHHTINMPYVISQTLDDANISIDQLAAIAVTRGPGMPGSLGVCLNAAKSLAAVHKKPLIGVHHMEAHALMARIDSTKNIEFPFLAFLISGGHTMLLVANSVNSYTCLGTTLDDSIGEVFDKVSRQLDIPSLKPYIESMTTNLQDESNNSAGEALDRLATIGDPSTHKLPLPMSKADTSSSLNYSFSGLKSATFRLIAASKNNGSFADKADIAACFQTTATNHLVSKLTKSLLFAKSELGISPKSIVVSGGVASNKYINSRLTAFAHSNNLLYFSPPKHLCTDNGVMIAWAGIERFKLGLIDPYSITFKQRWPLQDLGNPI</sequence>
<comment type="caution">
    <text evidence="9">The sequence shown here is derived from an EMBL/GenBank/DDBJ whole genome shotgun (WGS) entry which is preliminary data.</text>
</comment>
<evidence type="ECO:0000256" key="1">
    <source>
        <dbReference type="ARBA" id="ARBA00012156"/>
    </source>
</evidence>
<dbReference type="HAMAP" id="MF_01445">
    <property type="entry name" value="TsaD"/>
    <property type="match status" value="1"/>
</dbReference>
<keyword evidence="7" id="KW-0496">Mitochondrion</keyword>
<comment type="subunit">
    <text evidence="7">Homodimer.</text>
</comment>
<evidence type="ECO:0000256" key="6">
    <source>
        <dbReference type="ARBA" id="ARBA00048117"/>
    </source>
</evidence>
<dbReference type="NCBIfam" id="TIGR00329">
    <property type="entry name" value="gcp_kae1"/>
    <property type="match status" value="1"/>
</dbReference>
<evidence type="ECO:0000256" key="5">
    <source>
        <dbReference type="ARBA" id="ARBA00023315"/>
    </source>
</evidence>
<keyword evidence="3 7" id="KW-0819">tRNA processing</keyword>
<dbReference type="PRINTS" id="PR00789">
    <property type="entry name" value="OSIALOPTASE"/>
</dbReference>
<organism evidence="9 10">
    <name type="scientific">Smittium culicis</name>
    <dbReference type="NCBI Taxonomy" id="133412"/>
    <lineage>
        <taxon>Eukaryota</taxon>
        <taxon>Fungi</taxon>
        <taxon>Fungi incertae sedis</taxon>
        <taxon>Zoopagomycota</taxon>
        <taxon>Kickxellomycotina</taxon>
        <taxon>Harpellomycetes</taxon>
        <taxon>Harpellales</taxon>
        <taxon>Legeriomycetaceae</taxon>
        <taxon>Smittium</taxon>
    </lineage>
</organism>
<comment type="catalytic activity">
    <reaction evidence="6 7">
        <text>L-threonylcarbamoyladenylate + adenosine(37) in tRNA = N(6)-L-threonylcarbamoyladenosine(37) in tRNA + AMP + H(+)</text>
        <dbReference type="Rhea" id="RHEA:37059"/>
        <dbReference type="Rhea" id="RHEA-COMP:10162"/>
        <dbReference type="Rhea" id="RHEA-COMP:10163"/>
        <dbReference type="ChEBI" id="CHEBI:15378"/>
        <dbReference type="ChEBI" id="CHEBI:73682"/>
        <dbReference type="ChEBI" id="CHEBI:74411"/>
        <dbReference type="ChEBI" id="CHEBI:74418"/>
        <dbReference type="ChEBI" id="CHEBI:456215"/>
        <dbReference type="EC" id="2.3.1.234"/>
    </reaction>
</comment>
<feature type="domain" description="Gcp-like" evidence="8">
    <location>
        <begin position="59"/>
        <end position="372"/>
    </location>
</feature>
<dbReference type="OrthoDB" id="10259622at2759"/>
<dbReference type="InterPro" id="IPR017861">
    <property type="entry name" value="KAE1/TsaD"/>
</dbReference>
<keyword evidence="4 7" id="KW-0479">Metal-binding</keyword>
<dbReference type="EC" id="2.3.1.234" evidence="1"/>